<evidence type="ECO:0000313" key="5">
    <source>
        <dbReference type="Proteomes" id="UP000199321"/>
    </source>
</evidence>
<dbReference type="Proteomes" id="UP000199321">
    <property type="component" value="Unassembled WGS sequence"/>
</dbReference>
<reference evidence="4 5" key="1">
    <citation type="submission" date="2016-10" db="EMBL/GenBank/DDBJ databases">
        <authorList>
            <person name="de Groot N.N."/>
        </authorList>
    </citation>
    <scope>NUCLEOTIDE SEQUENCE [LARGE SCALE GENOMIC DNA]</scope>
    <source>
        <strain evidence="4 5">DSM 16195</strain>
    </source>
</reference>
<organism evidence="4 5">
    <name type="scientific">Ulvibacter litoralis</name>
    <dbReference type="NCBI Taxonomy" id="227084"/>
    <lineage>
        <taxon>Bacteria</taxon>
        <taxon>Pseudomonadati</taxon>
        <taxon>Bacteroidota</taxon>
        <taxon>Flavobacteriia</taxon>
        <taxon>Flavobacteriales</taxon>
        <taxon>Flavobacteriaceae</taxon>
        <taxon>Ulvibacter</taxon>
    </lineage>
</organism>
<dbReference type="Pfam" id="PF07012">
    <property type="entry name" value="Curlin_rpt"/>
    <property type="match status" value="2"/>
</dbReference>
<evidence type="ECO:0000256" key="3">
    <source>
        <dbReference type="SAM" id="SignalP"/>
    </source>
</evidence>
<dbReference type="EMBL" id="FNBA01000003">
    <property type="protein sequence ID" value="SDE89589.1"/>
    <property type="molecule type" value="Genomic_DNA"/>
</dbReference>
<gene>
    <name evidence="4" type="ORF">SAMN05421855_103243</name>
</gene>
<keyword evidence="5" id="KW-1185">Reference proteome</keyword>
<protein>
    <submittedName>
        <fullName evidence="4">Curlin associated repeat-containing protein</fullName>
    </submittedName>
</protein>
<sequence>MKHLFLCACTFLFSALSFSQSSGGENVSNSTQTGTNNATVNQTALGTYVNFSDLLQTGTNLATVNQYGANSSLITQTGSNWSTVNQNGGDGHWTGFDITQTSDIVQNGVLNRAFIEQLGDGQSSIVSQDNDIGDTKGSKADIKQYGLNNTSDVVQIDDANYALVVQDGDHNVSDTDQQTYDVAVPVHASLFLQGNLVNQTGSYNFSKVEQYGDNQRSDVTQEALGGGVAADPYTNEANVLQNGEMNWSIINQSDTVGVDANNSASVTETNLVGGPGNLSTVNQFGANSINVNQTNF</sequence>
<dbReference type="AlphaFoldDB" id="A0A1G7GNL7"/>
<feature type="chain" id="PRO_5011568783" evidence="3">
    <location>
        <begin position="24"/>
        <end position="296"/>
    </location>
</feature>
<dbReference type="InterPro" id="IPR009742">
    <property type="entry name" value="Curlin_rpt"/>
</dbReference>
<evidence type="ECO:0000313" key="4">
    <source>
        <dbReference type="EMBL" id="SDE89589.1"/>
    </source>
</evidence>
<feature type="signal peptide" evidence="3">
    <location>
        <begin position="1"/>
        <end position="23"/>
    </location>
</feature>
<accession>A0A1G7GNL7</accession>
<evidence type="ECO:0000256" key="2">
    <source>
        <dbReference type="ARBA" id="ARBA00022729"/>
    </source>
</evidence>
<comment type="similarity">
    <text evidence="1">Belongs to the CsgA/CsgB family.</text>
</comment>
<keyword evidence="2 3" id="KW-0732">Signal</keyword>
<dbReference type="RefSeq" id="WP_093144337.1">
    <property type="nucleotide sequence ID" value="NZ_BMWO01000003.1"/>
</dbReference>
<dbReference type="STRING" id="227084.SAMN05421855_103243"/>
<dbReference type="GO" id="GO:0009289">
    <property type="term" value="C:pilus"/>
    <property type="evidence" value="ECO:0007669"/>
    <property type="project" value="InterPro"/>
</dbReference>
<evidence type="ECO:0000256" key="1">
    <source>
        <dbReference type="ARBA" id="ARBA00009766"/>
    </source>
</evidence>
<dbReference type="OrthoDB" id="827845at2"/>
<dbReference type="GO" id="GO:0007155">
    <property type="term" value="P:cell adhesion"/>
    <property type="evidence" value="ECO:0007669"/>
    <property type="project" value="InterPro"/>
</dbReference>
<name>A0A1G7GNL7_9FLAO</name>
<proteinExistence type="inferred from homology"/>